<keyword evidence="1" id="KW-1133">Transmembrane helix</keyword>
<keyword evidence="1" id="KW-0812">Transmembrane</keyword>
<accession>A0ABR2S4K1</accession>
<comment type="caution">
    <text evidence="2">The sequence shown here is derived from an EMBL/GenBank/DDBJ whole genome shotgun (WGS) entry which is preliminary data.</text>
</comment>
<evidence type="ECO:0000256" key="1">
    <source>
        <dbReference type="SAM" id="Phobius"/>
    </source>
</evidence>
<proteinExistence type="predicted"/>
<organism evidence="2 3">
    <name type="scientific">Hibiscus sabdariffa</name>
    <name type="common">roselle</name>
    <dbReference type="NCBI Taxonomy" id="183260"/>
    <lineage>
        <taxon>Eukaryota</taxon>
        <taxon>Viridiplantae</taxon>
        <taxon>Streptophyta</taxon>
        <taxon>Embryophyta</taxon>
        <taxon>Tracheophyta</taxon>
        <taxon>Spermatophyta</taxon>
        <taxon>Magnoliopsida</taxon>
        <taxon>eudicotyledons</taxon>
        <taxon>Gunneridae</taxon>
        <taxon>Pentapetalae</taxon>
        <taxon>rosids</taxon>
        <taxon>malvids</taxon>
        <taxon>Malvales</taxon>
        <taxon>Malvaceae</taxon>
        <taxon>Malvoideae</taxon>
        <taxon>Hibiscus</taxon>
    </lineage>
</organism>
<evidence type="ECO:0000313" key="2">
    <source>
        <dbReference type="EMBL" id="KAK9020098.1"/>
    </source>
</evidence>
<feature type="transmembrane region" description="Helical" evidence="1">
    <location>
        <begin position="62"/>
        <end position="84"/>
    </location>
</feature>
<reference evidence="2 3" key="1">
    <citation type="journal article" date="2024" name="G3 (Bethesda)">
        <title>Genome assembly of Hibiscus sabdariffa L. provides insights into metabolisms of medicinal natural products.</title>
        <authorList>
            <person name="Kim T."/>
        </authorList>
    </citation>
    <scope>NUCLEOTIDE SEQUENCE [LARGE SCALE GENOMIC DNA]</scope>
    <source>
        <strain evidence="2">TK-2024</strain>
        <tissue evidence="2">Old leaves</tissue>
    </source>
</reference>
<evidence type="ECO:0000313" key="3">
    <source>
        <dbReference type="Proteomes" id="UP001396334"/>
    </source>
</evidence>
<keyword evidence="3" id="KW-1185">Reference proteome</keyword>
<evidence type="ECO:0008006" key="4">
    <source>
        <dbReference type="Google" id="ProtNLM"/>
    </source>
</evidence>
<keyword evidence="1" id="KW-0472">Membrane</keyword>
<gene>
    <name evidence="2" type="ORF">V6N11_054592</name>
</gene>
<dbReference type="Proteomes" id="UP001396334">
    <property type="component" value="Unassembled WGS sequence"/>
</dbReference>
<protein>
    <recommendedName>
        <fullName evidence="4">Secreted peptide</fullName>
    </recommendedName>
</protein>
<sequence>MTFFLSISLSAILLILIRLLLLATIWSDSRRAGLRFHVVVQSKFSALSFLAINFGFETSEGFVFGSSFFQVPVWAVFCASAGVLNHGDLLSSWLTLAVCFSGRRSWTA</sequence>
<name>A0ABR2S4K1_9ROSI</name>
<feature type="transmembrane region" description="Helical" evidence="1">
    <location>
        <begin position="6"/>
        <end position="26"/>
    </location>
</feature>
<dbReference type="EMBL" id="JBBPBN010000017">
    <property type="protein sequence ID" value="KAK9020098.1"/>
    <property type="molecule type" value="Genomic_DNA"/>
</dbReference>